<protein>
    <submittedName>
        <fullName evidence="2">MFS transporter</fullName>
    </submittedName>
</protein>
<organism evidence="2 3">
    <name type="scientific">Serpens gallinarum</name>
    <dbReference type="NCBI Taxonomy" id="2763075"/>
    <lineage>
        <taxon>Bacteria</taxon>
        <taxon>Pseudomonadati</taxon>
        <taxon>Pseudomonadota</taxon>
        <taxon>Gammaproteobacteria</taxon>
        <taxon>Pseudomonadales</taxon>
        <taxon>Pseudomonadaceae</taxon>
        <taxon>Pseudomonas</taxon>
    </lineage>
</organism>
<keyword evidence="1" id="KW-0472">Membrane</keyword>
<sequence length="152" mass="17631">MFENDYLLAWAIYAIAALGLLLVWVRMTRWMWRWLREPLWLAVAILLFTPTLVDPAREMLAPAVAIAALDLLFKVGDSVWRAVADVSMYGLIAFVVYVVFVALRWLLKRWWQKRQASAAPTERPTDSPAAEPTLREILEQERLRPARIEPRL</sequence>
<comment type="caution">
    <text evidence="2">The sequence shown here is derived from an EMBL/GenBank/DDBJ whole genome shotgun (WGS) entry which is preliminary data.</text>
</comment>
<keyword evidence="1" id="KW-1133">Transmembrane helix</keyword>
<feature type="transmembrane region" description="Helical" evidence="1">
    <location>
        <begin position="37"/>
        <end position="53"/>
    </location>
</feature>
<feature type="transmembrane region" description="Helical" evidence="1">
    <location>
        <begin position="6"/>
        <end position="25"/>
    </location>
</feature>
<reference evidence="2 3" key="1">
    <citation type="submission" date="2020-08" db="EMBL/GenBank/DDBJ databases">
        <title>A Genomic Blueprint of the Chicken Gut Microbiome.</title>
        <authorList>
            <person name="Gilroy R."/>
            <person name="Ravi A."/>
            <person name="Getino M."/>
            <person name="Pursley I."/>
            <person name="Horton D.L."/>
            <person name="Alikhan N.-F."/>
            <person name="Baker D."/>
            <person name="Gharbi K."/>
            <person name="Hall N."/>
            <person name="Watson M."/>
            <person name="Adriaenssens E.M."/>
            <person name="Foster-Nyarko E."/>
            <person name="Jarju S."/>
            <person name="Secka A."/>
            <person name="Antonio M."/>
            <person name="Oren A."/>
            <person name="Chaudhuri R."/>
            <person name="La Ragione R.M."/>
            <person name="Hildebrand F."/>
            <person name="Pallen M.J."/>
        </authorList>
    </citation>
    <scope>NUCLEOTIDE SEQUENCE [LARGE SCALE GENOMIC DNA]</scope>
    <source>
        <strain evidence="2 3">Sa2CUA2</strain>
    </source>
</reference>
<gene>
    <name evidence="2" type="ORF">H9642_13345</name>
</gene>
<evidence type="ECO:0000256" key="1">
    <source>
        <dbReference type="SAM" id="Phobius"/>
    </source>
</evidence>
<feature type="transmembrane region" description="Helical" evidence="1">
    <location>
        <begin position="86"/>
        <end position="107"/>
    </location>
</feature>
<evidence type="ECO:0000313" key="2">
    <source>
        <dbReference type="EMBL" id="MBD7978168.1"/>
    </source>
</evidence>
<accession>A0ABR8TQX8</accession>
<keyword evidence="1" id="KW-0812">Transmembrane</keyword>
<dbReference type="Proteomes" id="UP000611945">
    <property type="component" value="Unassembled WGS sequence"/>
</dbReference>
<dbReference type="EMBL" id="JACSQG010000007">
    <property type="protein sequence ID" value="MBD7978168.1"/>
    <property type="molecule type" value="Genomic_DNA"/>
</dbReference>
<name>A0ABR8TQX8_9PSED</name>
<proteinExistence type="predicted"/>
<keyword evidence="3" id="KW-1185">Reference proteome</keyword>
<evidence type="ECO:0000313" key="3">
    <source>
        <dbReference type="Proteomes" id="UP000611945"/>
    </source>
</evidence>
<dbReference type="RefSeq" id="WP_251836942.1">
    <property type="nucleotide sequence ID" value="NZ_JACSQG010000007.1"/>
</dbReference>